<reference evidence="1" key="2">
    <citation type="journal article" date="2022" name="New Phytol.">
        <title>Evolutionary transition to the ectomycorrhizal habit in the genomes of a hyperdiverse lineage of mushroom-forming fungi.</title>
        <authorList>
            <person name="Looney B."/>
            <person name="Miyauchi S."/>
            <person name="Morin E."/>
            <person name="Drula E."/>
            <person name="Courty P.E."/>
            <person name="Kohler A."/>
            <person name="Kuo A."/>
            <person name="LaButti K."/>
            <person name="Pangilinan J."/>
            <person name="Lipzen A."/>
            <person name="Riley R."/>
            <person name="Andreopoulos W."/>
            <person name="He G."/>
            <person name="Johnson J."/>
            <person name="Nolan M."/>
            <person name="Tritt A."/>
            <person name="Barry K.W."/>
            <person name="Grigoriev I.V."/>
            <person name="Nagy L.G."/>
            <person name="Hibbett D."/>
            <person name="Henrissat B."/>
            <person name="Matheny P.B."/>
            <person name="Labbe J."/>
            <person name="Martin F.M."/>
        </authorList>
    </citation>
    <scope>NUCLEOTIDE SEQUENCE</scope>
    <source>
        <strain evidence="1">EC-137</strain>
    </source>
</reference>
<evidence type="ECO:0000313" key="2">
    <source>
        <dbReference type="Proteomes" id="UP000814128"/>
    </source>
</evidence>
<proteinExistence type="predicted"/>
<organism evidence="1 2">
    <name type="scientific">Vararia minispora EC-137</name>
    <dbReference type="NCBI Taxonomy" id="1314806"/>
    <lineage>
        <taxon>Eukaryota</taxon>
        <taxon>Fungi</taxon>
        <taxon>Dikarya</taxon>
        <taxon>Basidiomycota</taxon>
        <taxon>Agaricomycotina</taxon>
        <taxon>Agaricomycetes</taxon>
        <taxon>Russulales</taxon>
        <taxon>Lachnocladiaceae</taxon>
        <taxon>Vararia</taxon>
    </lineage>
</organism>
<dbReference type="Proteomes" id="UP000814128">
    <property type="component" value="Unassembled WGS sequence"/>
</dbReference>
<protein>
    <submittedName>
        <fullName evidence="1">Uncharacterized protein</fullName>
    </submittedName>
</protein>
<evidence type="ECO:0000313" key="1">
    <source>
        <dbReference type="EMBL" id="KAI0037131.1"/>
    </source>
</evidence>
<comment type="caution">
    <text evidence="1">The sequence shown here is derived from an EMBL/GenBank/DDBJ whole genome shotgun (WGS) entry which is preliminary data.</text>
</comment>
<gene>
    <name evidence="1" type="ORF">K488DRAFT_81357</name>
</gene>
<reference evidence="1" key="1">
    <citation type="submission" date="2021-02" db="EMBL/GenBank/DDBJ databases">
        <authorList>
            <consortium name="DOE Joint Genome Institute"/>
            <person name="Ahrendt S."/>
            <person name="Looney B.P."/>
            <person name="Miyauchi S."/>
            <person name="Morin E."/>
            <person name="Drula E."/>
            <person name="Courty P.E."/>
            <person name="Chicoki N."/>
            <person name="Fauchery L."/>
            <person name="Kohler A."/>
            <person name="Kuo A."/>
            <person name="Labutti K."/>
            <person name="Pangilinan J."/>
            <person name="Lipzen A."/>
            <person name="Riley R."/>
            <person name="Andreopoulos W."/>
            <person name="He G."/>
            <person name="Johnson J."/>
            <person name="Barry K.W."/>
            <person name="Grigoriev I.V."/>
            <person name="Nagy L."/>
            <person name="Hibbett D."/>
            <person name="Henrissat B."/>
            <person name="Matheny P.B."/>
            <person name="Labbe J."/>
            <person name="Martin F."/>
        </authorList>
    </citation>
    <scope>NUCLEOTIDE SEQUENCE</scope>
    <source>
        <strain evidence="1">EC-137</strain>
    </source>
</reference>
<accession>A0ACB8R0I4</accession>
<sequence>MPTGVAHKWHLKYAKKTIREDSEGGGPGRDKSPSSKLPDDLLVALTELTISETVRRHSPVFLQRNLRASFLAVCREDGLSVEPNPPPADRFDATIYLDPDVEVDGEESQSYSLPTRELLERHLNDPVHDHISANWTPPTRRNKVRWRLFITVPESFDTDTEYLSDSSSEVPTILRTQSPEDRKSERLAATASHTPVPTPPAAAAVKVEPDVQPVQTQAVPAIKLEHHEDQYESSGLPPPRTLDKFFYPTVKPPYLPATAEDGTVIHYSCRPGGPKLYNLLDTLSLEEYGLQEWSIIDDEDEILEVEDQLDEDKVISALWNRWVALYP</sequence>
<dbReference type="EMBL" id="MU273465">
    <property type="protein sequence ID" value="KAI0037131.1"/>
    <property type="molecule type" value="Genomic_DNA"/>
</dbReference>
<name>A0ACB8R0I4_9AGAM</name>
<keyword evidence="2" id="KW-1185">Reference proteome</keyword>